<gene>
    <name evidence="1" type="ORF">HF526_14135</name>
</gene>
<dbReference type="EMBL" id="JAAXLA010000022">
    <property type="protein sequence ID" value="NMH98440.1"/>
    <property type="molecule type" value="Genomic_DNA"/>
</dbReference>
<protein>
    <recommendedName>
        <fullName evidence="3">Hydantoinase/oxoprolinase N-terminal domain-containing protein</fullName>
    </recommendedName>
</protein>
<dbReference type="RefSeq" id="WP_169381882.1">
    <property type="nucleotide sequence ID" value="NZ_JAAXLA010000022.1"/>
</dbReference>
<evidence type="ECO:0008006" key="3">
    <source>
        <dbReference type="Google" id="ProtNLM"/>
    </source>
</evidence>
<name>A0ABX1SA52_9PSEU</name>
<keyword evidence="2" id="KW-1185">Reference proteome</keyword>
<dbReference type="Proteomes" id="UP000820669">
    <property type="component" value="Unassembled WGS sequence"/>
</dbReference>
<sequence>MRITGVDVGGAHTDIIAFDAAGGEIAVHKVPKRLRGATCRYLTVIRIAMIETYLAVRSRSRPRRTFFVNATVS</sequence>
<evidence type="ECO:0000313" key="1">
    <source>
        <dbReference type="EMBL" id="NMH98440.1"/>
    </source>
</evidence>
<accession>A0ABX1SA52</accession>
<proteinExistence type="predicted"/>
<reference evidence="1 2" key="1">
    <citation type="submission" date="2020-04" db="EMBL/GenBank/DDBJ databases">
        <authorList>
            <person name="Klaysubun C."/>
            <person name="Duangmal K."/>
            <person name="Lipun K."/>
        </authorList>
    </citation>
    <scope>NUCLEOTIDE SEQUENCE [LARGE SCALE GENOMIC DNA]</scope>
    <source>
        <strain evidence="1 2">K10HN5</strain>
    </source>
</reference>
<evidence type="ECO:0000313" key="2">
    <source>
        <dbReference type="Proteomes" id="UP000820669"/>
    </source>
</evidence>
<organism evidence="1 2">
    <name type="scientific">Pseudonocardia acidicola</name>
    <dbReference type="NCBI Taxonomy" id="2724939"/>
    <lineage>
        <taxon>Bacteria</taxon>
        <taxon>Bacillati</taxon>
        <taxon>Actinomycetota</taxon>
        <taxon>Actinomycetes</taxon>
        <taxon>Pseudonocardiales</taxon>
        <taxon>Pseudonocardiaceae</taxon>
        <taxon>Pseudonocardia</taxon>
    </lineage>
</organism>
<comment type="caution">
    <text evidence="1">The sequence shown here is derived from an EMBL/GenBank/DDBJ whole genome shotgun (WGS) entry which is preliminary data.</text>
</comment>